<evidence type="ECO:0000256" key="1">
    <source>
        <dbReference type="SAM" id="MobiDB-lite"/>
    </source>
</evidence>
<feature type="compositionally biased region" description="Basic and acidic residues" evidence="1">
    <location>
        <begin position="26"/>
        <end position="35"/>
    </location>
</feature>
<comment type="caution">
    <text evidence="2">The sequence shown here is derived from an EMBL/GenBank/DDBJ whole genome shotgun (WGS) entry which is preliminary data.</text>
</comment>
<organism evidence="2 3">
    <name type="scientific">Knoellia sinensis KCTC 19936</name>
    <dbReference type="NCBI Taxonomy" id="1385520"/>
    <lineage>
        <taxon>Bacteria</taxon>
        <taxon>Bacillati</taxon>
        <taxon>Actinomycetota</taxon>
        <taxon>Actinomycetes</taxon>
        <taxon>Micrococcales</taxon>
        <taxon>Intrasporangiaceae</taxon>
        <taxon>Knoellia</taxon>
    </lineage>
</organism>
<gene>
    <name evidence="2" type="ORF">N802_11955</name>
</gene>
<proteinExistence type="predicted"/>
<accession>A0A0A0JAA1</accession>
<dbReference type="Proteomes" id="UP000030002">
    <property type="component" value="Unassembled WGS sequence"/>
</dbReference>
<protein>
    <submittedName>
        <fullName evidence="2">Uncharacterized protein</fullName>
    </submittedName>
</protein>
<evidence type="ECO:0000313" key="2">
    <source>
        <dbReference type="EMBL" id="KGN34375.1"/>
    </source>
</evidence>
<dbReference type="RefSeq" id="WP_035912096.1">
    <property type="nucleotide sequence ID" value="NZ_AVPJ01000002.1"/>
</dbReference>
<feature type="compositionally biased region" description="Basic and acidic residues" evidence="1">
    <location>
        <begin position="1"/>
        <end position="11"/>
    </location>
</feature>
<keyword evidence="3" id="KW-1185">Reference proteome</keyword>
<dbReference type="AlphaFoldDB" id="A0A0A0JAA1"/>
<feature type="region of interest" description="Disordered" evidence="1">
    <location>
        <begin position="1"/>
        <end position="62"/>
    </location>
</feature>
<name>A0A0A0JAA1_9MICO</name>
<sequence>MTTQHINRDPLADLNMGQGPDVLPEGSRHEPEGGRPWEPIEGDAAELDKGGGETAEGDDYDI</sequence>
<evidence type="ECO:0000313" key="3">
    <source>
        <dbReference type="Proteomes" id="UP000030002"/>
    </source>
</evidence>
<dbReference type="EMBL" id="AVPJ01000002">
    <property type="protein sequence ID" value="KGN34375.1"/>
    <property type="molecule type" value="Genomic_DNA"/>
</dbReference>
<reference evidence="2 3" key="1">
    <citation type="submission" date="2013-08" db="EMBL/GenBank/DDBJ databases">
        <title>The genome sequence of Knoellia sinensis.</title>
        <authorList>
            <person name="Zhu W."/>
            <person name="Wang G."/>
        </authorList>
    </citation>
    <scope>NUCLEOTIDE SEQUENCE [LARGE SCALE GENOMIC DNA]</scope>
    <source>
        <strain evidence="2 3">KCTC 19936</strain>
    </source>
</reference>